<dbReference type="AlphaFoldDB" id="A0A1G8BCB4"/>
<accession>A0A1G8BCB4</accession>
<evidence type="ECO:0000313" key="2">
    <source>
        <dbReference type="Proteomes" id="UP000199163"/>
    </source>
</evidence>
<name>A0A1G8BCB4_9BACI</name>
<dbReference type="Proteomes" id="UP000199163">
    <property type="component" value="Unassembled WGS sequence"/>
</dbReference>
<feature type="non-terminal residue" evidence="1">
    <location>
        <position position="80"/>
    </location>
</feature>
<proteinExistence type="predicted"/>
<sequence length="80" mass="9186">MSNLTVTFQEYTMNQLYLPMDFSDLIPKDHVARIVSDMIDALDDQLFFDAYKGRASCLPSEDDGENRLLRIHPEPIFCAS</sequence>
<evidence type="ECO:0000313" key="1">
    <source>
        <dbReference type="EMBL" id="SDH30855.1"/>
    </source>
</evidence>
<keyword evidence="2" id="KW-1185">Reference proteome</keyword>
<dbReference type="EMBL" id="FNDK01000004">
    <property type="protein sequence ID" value="SDH30855.1"/>
    <property type="molecule type" value="Genomic_DNA"/>
</dbReference>
<reference evidence="1 2" key="1">
    <citation type="submission" date="2016-10" db="EMBL/GenBank/DDBJ databases">
        <authorList>
            <person name="de Groot N.N."/>
        </authorList>
    </citation>
    <scope>NUCLEOTIDE SEQUENCE [LARGE SCALE GENOMIC DNA]</scope>
    <source>
        <strain evidence="1 2">DSM 21632</strain>
    </source>
</reference>
<organism evidence="1 2">
    <name type="scientific">Alteribacillus persepolensis</name>
    <dbReference type="NCBI Taxonomy" id="568899"/>
    <lineage>
        <taxon>Bacteria</taxon>
        <taxon>Bacillati</taxon>
        <taxon>Bacillota</taxon>
        <taxon>Bacilli</taxon>
        <taxon>Bacillales</taxon>
        <taxon>Bacillaceae</taxon>
        <taxon>Alteribacillus</taxon>
    </lineage>
</organism>
<protein>
    <submittedName>
        <fullName evidence="1">Uncharacterized protein</fullName>
    </submittedName>
</protein>
<gene>
    <name evidence="1" type="ORF">SAMN05192534_1041</name>
</gene>